<dbReference type="Pfam" id="PF18901">
    <property type="entry name" value="DUF5657"/>
    <property type="match status" value="1"/>
</dbReference>
<protein>
    <submittedName>
        <fullName evidence="2">Uncharacterized protein</fullName>
    </submittedName>
</protein>
<proteinExistence type="predicted"/>
<name>A0A2H0WPY4_9BACT</name>
<accession>A0A2H0WPY4</accession>
<feature type="transmembrane region" description="Helical" evidence="1">
    <location>
        <begin position="56"/>
        <end position="75"/>
    </location>
</feature>
<evidence type="ECO:0000256" key="1">
    <source>
        <dbReference type="SAM" id="Phobius"/>
    </source>
</evidence>
<keyword evidence="1" id="KW-0472">Membrane</keyword>
<dbReference type="InterPro" id="IPR043716">
    <property type="entry name" value="DUF5657"/>
</dbReference>
<keyword evidence="1" id="KW-0812">Transmembrane</keyword>
<dbReference type="Proteomes" id="UP000230775">
    <property type="component" value="Unassembled WGS sequence"/>
</dbReference>
<evidence type="ECO:0000313" key="2">
    <source>
        <dbReference type="EMBL" id="PIS14687.1"/>
    </source>
</evidence>
<gene>
    <name evidence="2" type="ORF">COT64_01250</name>
</gene>
<keyword evidence="1" id="KW-1133">Transmembrane helix</keyword>
<feature type="transmembrane region" description="Helical" evidence="1">
    <location>
        <begin position="12"/>
        <end position="36"/>
    </location>
</feature>
<evidence type="ECO:0000313" key="3">
    <source>
        <dbReference type="Proteomes" id="UP000230775"/>
    </source>
</evidence>
<sequence>MDAFIKSILNINVWEVGKIFVLMGLAVYIVFAFIVVRQVKLMTEVVFGILTNLLRLVSWTFFLFSISVFILALMFL</sequence>
<reference evidence="3" key="1">
    <citation type="submission" date="2017-09" db="EMBL/GenBank/DDBJ databases">
        <title>Depth-based differentiation of microbial function through sediment-hosted aquifers and enrichment of novel symbionts in the deep terrestrial subsurface.</title>
        <authorList>
            <person name="Probst A.J."/>
            <person name="Ladd B."/>
            <person name="Jarett J.K."/>
            <person name="Geller-Mcgrath D.E."/>
            <person name="Sieber C.M.K."/>
            <person name="Emerson J.B."/>
            <person name="Anantharaman K."/>
            <person name="Thomas B.C."/>
            <person name="Malmstrom R."/>
            <person name="Stieglmeier M."/>
            <person name="Klingl A."/>
            <person name="Woyke T."/>
            <person name="Ryan C.M."/>
            <person name="Banfield J.F."/>
        </authorList>
    </citation>
    <scope>NUCLEOTIDE SEQUENCE [LARGE SCALE GENOMIC DNA]</scope>
</reference>
<comment type="caution">
    <text evidence="2">The sequence shown here is derived from an EMBL/GenBank/DDBJ whole genome shotgun (WGS) entry which is preliminary data.</text>
</comment>
<dbReference type="EMBL" id="PEZI01000029">
    <property type="protein sequence ID" value="PIS14687.1"/>
    <property type="molecule type" value="Genomic_DNA"/>
</dbReference>
<organism evidence="2 3">
    <name type="scientific">Candidatus Shapirobacteria bacterium CG09_land_8_20_14_0_10_39_12</name>
    <dbReference type="NCBI Taxonomy" id="1974885"/>
    <lineage>
        <taxon>Bacteria</taxon>
        <taxon>Candidatus Shapironibacteriota</taxon>
    </lineage>
</organism>
<dbReference type="AlphaFoldDB" id="A0A2H0WPY4"/>